<dbReference type="Proteomes" id="UP000741863">
    <property type="component" value="Unassembled WGS sequence"/>
</dbReference>
<comment type="caution">
    <text evidence="2">The sequence shown here is derived from an EMBL/GenBank/DDBJ whole genome shotgun (WGS) entry which is preliminary data.</text>
</comment>
<keyword evidence="3" id="KW-1185">Reference proteome</keyword>
<dbReference type="Pfam" id="PF00583">
    <property type="entry name" value="Acetyltransf_1"/>
    <property type="match status" value="1"/>
</dbReference>
<protein>
    <submittedName>
        <fullName evidence="2">RimJ/RimL family protein N-acetyltransferase</fullName>
    </submittedName>
</protein>
<reference evidence="2 3" key="1">
    <citation type="submission" date="2021-01" db="EMBL/GenBank/DDBJ databases">
        <title>Genomic Encyclopedia of Type Strains, Phase IV (KMG-IV): sequencing the most valuable type-strain genomes for metagenomic binning, comparative biology and taxonomic classification.</title>
        <authorList>
            <person name="Goeker M."/>
        </authorList>
    </citation>
    <scope>NUCLEOTIDE SEQUENCE [LARGE SCALE GENOMIC DNA]</scope>
    <source>
        <strain evidence="2 3">DSM 25540</strain>
    </source>
</reference>
<dbReference type="EMBL" id="JAFBEC010000003">
    <property type="protein sequence ID" value="MBM7632446.1"/>
    <property type="molecule type" value="Genomic_DNA"/>
</dbReference>
<sequence length="184" mass="21002">MGAILTQTTQAKNSHNIVIRTATVKDAKAILEFNEEVLAEAPYLLTTREEFTLTLKEEEKFLSDMYDHKNKLAIVAELDGKVVGFLDFHGGGRRRNQHDGTLGMSVREHWRNQGIGDLLLRALFDWVERHKTVEKVSLEVFSQNIGAIHLYIKQGFVQEGRKVHAIKLDDGQYMDLIIMGRILK</sequence>
<dbReference type="RefSeq" id="WP_204696658.1">
    <property type="nucleotide sequence ID" value="NZ_JAFBEC010000003.1"/>
</dbReference>
<organism evidence="2 3">
    <name type="scientific">Geomicrobium sediminis</name>
    <dbReference type="NCBI Taxonomy" id="1347788"/>
    <lineage>
        <taxon>Bacteria</taxon>
        <taxon>Bacillati</taxon>
        <taxon>Bacillota</taxon>
        <taxon>Bacilli</taxon>
        <taxon>Bacillales</taxon>
        <taxon>Geomicrobium</taxon>
    </lineage>
</organism>
<dbReference type="PANTHER" id="PTHR43328">
    <property type="entry name" value="ACETYLTRANSFERASE-RELATED"/>
    <property type="match status" value="1"/>
</dbReference>
<dbReference type="PROSITE" id="PS51186">
    <property type="entry name" value="GNAT"/>
    <property type="match status" value="1"/>
</dbReference>
<gene>
    <name evidence="2" type="ORF">JOD17_001539</name>
</gene>
<dbReference type="InterPro" id="IPR016181">
    <property type="entry name" value="Acyl_CoA_acyltransferase"/>
</dbReference>
<dbReference type="CDD" id="cd04301">
    <property type="entry name" value="NAT_SF"/>
    <property type="match status" value="1"/>
</dbReference>
<name>A0ABS2PBC7_9BACL</name>
<dbReference type="PANTHER" id="PTHR43328:SF1">
    <property type="entry name" value="N-ACETYLTRANSFERASE DOMAIN-CONTAINING PROTEIN"/>
    <property type="match status" value="1"/>
</dbReference>
<evidence type="ECO:0000259" key="1">
    <source>
        <dbReference type="PROSITE" id="PS51186"/>
    </source>
</evidence>
<accession>A0ABS2PBC7</accession>
<evidence type="ECO:0000313" key="3">
    <source>
        <dbReference type="Proteomes" id="UP000741863"/>
    </source>
</evidence>
<dbReference type="Gene3D" id="3.40.630.30">
    <property type="match status" value="1"/>
</dbReference>
<evidence type="ECO:0000313" key="2">
    <source>
        <dbReference type="EMBL" id="MBM7632446.1"/>
    </source>
</evidence>
<proteinExistence type="predicted"/>
<feature type="domain" description="N-acetyltransferase" evidence="1">
    <location>
        <begin position="17"/>
        <end position="179"/>
    </location>
</feature>
<dbReference type="InterPro" id="IPR000182">
    <property type="entry name" value="GNAT_dom"/>
</dbReference>
<dbReference type="SUPFAM" id="SSF55729">
    <property type="entry name" value="Acyl-CoA N-acyltransferases (Nat)"/>
    <property type="match status" value="1"/>
</dbReference>